<evidence type="ECO:0000313" key="12">
    <source>
        <dbReference type="Proteomes" id="UP001215598"/>
    </source>
</evidence>
<gene>
    <name evidence="11" type="ORF">B0H16DRAFT_1901433</name>
</gene>
<sequence>MSPPQLDNLLLSEIRDKVQAVFGYRPCLWQLKVVRAILKRDKDVASIAATGSGKTLTFWMPLLFIPDGIQIVVTPLNILGKQNVDSLAKVGISAVTITAETATAENFQAIADGKHRAIVTNIETLMKPGGGFEKLWNNKNFMAKVISVVWDEAQCISKWGDFRPEYKIAGTLRHLIPKDIPFYITSATLPPDVLHDVMSTLGMRESNTEIFTRSNDRSNVHITVRKMKYPMNSFKDLRFLIPKDWDGTTPLPYKFVIFFDSISESIAAAQYLRGLVPVEVRDKIKWFNSEMSPEFRAEESDRFNAGFNFGLSCTESFGMGIDLPNITLVIQWRASCDMCTLWQRFGRGARDPSCEAIALFLVEPMYFDQTKEEKAARKAKKDQAAASRKRKAANAPTSQTPAKRPRSDQSESGNVGPALRPSAPTTLADLRARFIASPPRRPLANQPLTANSAAGEPTTLPPNIESDSDSESDGDEAVALEERREVYRKDKAPVTSRKKPKKDGNELSPEMDDMINAGSDRRRHIKCYRVPARLYFGSDKTVSDHRECRPDLPDGCPRCAAQTPPICCELCTPAHFANFAHVDLPLKGQVAPSRSRLAEYKADALDMKLRDVLHQFRRDKTTTKFGRIVLKNSGPGMVMSNEVLQRIVDCAHFHKIRSTEQLARETRWASAGEFGAEVLALILEHRPPPVEAPPAPPVLVTVTPLGPSATNAETTGRSVRVRKCNKCRTPGHIASNRKCPFHPLNQPPDSPGESVQSTPSTSRNQNIPENITEIIAPPSVPRPQPRPLYGQFRLPQAPFLAPPLSASSANAFSSTGAVFNPITPLPQRIPLDVGFDPALSPETPSMGASAASSSSPFPSLPDLCSPLPAFQFYGE</sequence>
<reference evidence="11" key="1">
    <citation type="submission" date="2023-03" db="EMBL/GenBank/DDBJ databases">
        <title>Massive genome expansion in bonnet fungi (Mycena s.s.) driven by repeated elements and novel gene families across ecological guilds.</title>
        <authorList>
            <consortium name="Lawrence Berkeley National Laboratory"/>
            <person name="Harder C.B."/>
            <person name="Miyauchi S."/>
            <person name="Viragh M."/>
            <person name="Kuo A."/>
            <person name="Thoen E."/>
            <person name="Andreopoulos B."/>
            <person name="Lu D."/>
            <person name="Skrede I."/>
            <person name="Drula E."/>
            <person name="Henrissat B."/>
            <person name="Morin E."/>
            <person name="Kohler A."/>
            <person name="Barry K."/>
            <person name="LaButti K."/>
            <person name="Morin E."/>
            <person name="Salamov A."/>
            <person name="Lipzen A."/>
            <person name="Mereny Z."/>
            <person name="Hegedus B."/>
            <person name="Baldrian P."/>
            <person name="Stursova M."/>
            <person name="Weitz H."/>
            <person name="Taylor A."/>
            <person name="Grigoriev I.V."/>
            <person name="Nagy L.G."/>
            <person name="Martin F."/>
            <person name="Kauserud H."/>
        </authorList>
    </citation>
    <scope>NUCLEOTIDE SEQUENCE</scope>
    <source>
        <strain evidence="11">CBHHK182m</strain>
    </source>
</reference>
<dbReference type="GO" id="GO:0003677">
    <property type="term" value="F:DNA binding"/>
    <property type="evidence" value="ECO:0007669"/>
    <property type="project" value="UniProtKB-KW"/>
</dbReference>
<evidence type="ECO:0000313" key="11">
    <source>
        <dbReference type="EMBL" id="KAJ7707087.1"/>
    </source>
</evidence>
<feature type="region of interest" description="Disordered" evidence="8">
    <location>
        <begin position="837"/>
        <end position="862"/>
    </location>
</feature>
<dbReference type="SUPFAM" id="SSF52540">
    <property type="entry name" value="P-loop containing nucleoside triphosphate hydrolases"/>
    <property type="match status" value="1"/>
</dbReference>
<evidence type="ECO:0000256" key="1">
    <source>
        <dbReference type="ARBA" id="ARBA00005446"/>
    </source>
</evidence>
<dbReference type="AlphaFoldDB" id="A0AAD7M9L1"/>
<keyword evidence="3" id="KW-0067">ATP-binding</keyword>
<dbReference type="PROSITE" id="PS51194">
    <property type="entry name" value="HELICASE_CTER"/>
    <property type="match status" value="1"/>
</dbReference>
<dbReference type="Pfam" id="PF00271">
    <property type="entry name" value="Helicase_C"/>
    <property type="match status" value="1"/>
</dbReference>
<comment type="caution">
    <text evidence="11">The sequence shown here is derived from an EMBL/GenBank/DDBJ whole genome shotgun (WGS) entry which is preliminary data.</text>
</comment>
<accession>A0AAD7M9L1</accession>
<organism evidence="11 12">
    <name type="scientific">Mycena metata</name>
    <dbReference type="NCBI Taxonomy" id="1033252"/>
    <lineage>
        <taxon>Eukaryota</taxon>
        <taxon>Fungi</taxon>
        <taxon>Dikarya</taxon>
        <taxon>Basidiomycota</taxon>
        <taxon>Agaricomycotina</taxon>
        <taxon>Agaricomycetes</taxon>
        <taxon>Agaricomycetidae</taxon>
        <taxon>Agaricales</taxon>
        <taxon>Marasmiineae</taxon>
        <taxon>Mycenaceae</taxon>
        <taxon>Mycena</taxon>
    </lineage>
</organism>
<feature type="domain" description="Helicase C-terminal" evidence="10">
    <location>
        <begin position="233"/>
        <end position="403"/>
    </location>
</feature>
<feature type="compositionally biased region" description="Basic and acidic residues" evidence="8">
    <location>
        <begin position="480"/>
        <end position="492"/>
    </location>
</feature>
<dbReference type="EC" id="5.6.2.4" evidence="7"/>
<dbReference type="EMBL" id="JARKIB010000448">
    <property type="protein sequence ID" value="KAJ7707087.1"/>
    <property type="molecule type" value="Genomic_DNA"/>
</dbReference>
<evidence type="ECO:0000256" key="2">
    <source>
        <dbReference type="ARBA" id="ARBA00022741"/>
    </source>
</evidence>
<dbReference type="PANTHER" id="PTHR13710">
    <property type="entry name" value="DNA HELICASE RECQ FAMILY MEMBER"/>
    <property type="match status" value="1"/>
</dbReference>
<dbReference type="Proteomes" id="UP001215598">
    <property type="component" value="Unassembled WGS sequence"/>
</dbReference>
<feature type="domain" description="Helicase ATP-binding" evidence="9">
    <location>
        <begin position="35"/>
        <end position="207"/>
    </location>
</feature>
<keyword evidence="5" id="KW-0413">Isomerase</keyword>
<evidence type="ECO:0000256" key="8">
    <source>
        <dbReference type="SAM" id="MobiDB-lite"/>
    </source>
</evidence>
<dbReference type="PROSITE" id="PS51192">
    <property type="entry name" value="HELICASE_ATP_BIND_1"/>
    <property type="match status" value="1"/>
</dbReference>
<keyword evidence="2" id="KW-0547">Nucleotide-binding</keyword>
<dbReference type="Gene3D" id="3.40.50.300">
    <property type="entry name" value="P-loop containing nucleotide triphosphate hydrolases"/>
    <property type="match status" value="2"/>
</dbReference>
<keyword evidence="12" id="KW-1185">Reference proteome</keyword>
<feature type="compositionally biased region" description="Acidic residues" evidence="8">
    <location>
        <begin position="466"/>
        <end position="479"/>
    </location>
</feature>
<dbReference type="GO" id="GO:0043138">
    <property type="term" value="F:3'-5' DNA helicase activity"/>
    <property type="evidence" value="ECO:0007669"/>
    <property type="project" value="UniProtKB-EC"/>
</dbReference>
<dbReference type="InterPro" id="IPR014001">
    <property type="entry name" value="Helicase_ATP-bd"/>
</dbReference>
<dbReference type="GO" id="GO:0005737">
    <property type="term" value="C:cytoplasm"/>
    <property type="evidence" value="ECO:0007669"/>
    <property type="project" value="TreeGrafter"/>
</dbReference>
<dbReference type="InterPro" id="IPR001650">
    <property type="entry name" value="Helicase_C-like"/>
</dbReference>
<dbReference type="GO" id="GO:0005524">
    <property type="term" value="F:ATP binding"/>
    <property type="evidence" value="ECO:0007669"/>
    <property type="project" value="UniProtKB-KW"/>
</dbReference>
<evidence type="ECO:0000256" key="6">
    <source>
        <dbReference type="ARBA" id="ARBA00034617"/>
    </source>
</evidence>
<evidence type="ECO:0000259" key="10">
    <source>
        <dbReference type="PROSITE" id="PS51194"/>
    </source>
</evidence>
<dbReference type="InterPro" id="IPR011545">
    <property type="entry name" value="DEAD/DEAH_box_helicase_dom"/>
</dbReference>
<dbReference type="InterPro" id="IPR027417">
    <property type="entry name" value="P-loop_NTPase"/>
</dbReference>
<evidence type="ECO:0000256" key="4">
    <source>
        <dbReference type="ARBA" id="ARBA00023125"/>
    </source>
</evidence>
<evidence type="ECO:0000256" key="3">
    <source>
        <dbReference type="ARBA" id="ARBA00022840"/>
    </source>
</evidence>
<comment type="catalytic activity">
    <reaction evidence="6">
        <text>Couples ATP hydrolysis with the unwinding of duplex DNA by translocating in the 3'-5' direction.</text>
        <dbReference type="EC" id="5.6.2.4"/>
    </reaction>
</comment>
<dbReference type="GO" id="GO:0016787">
    <property type="term" value="F:hydrolase activity"/>
    <property type="evidence" value="ECO:0007669"/>
    <property type="project" value="UniProtKB-KW"/>
</dbReference>
<keyword evidence="11" id="KW-0378">Hydrolase</keyword>
<comment type="similarity">
    <text evidence="1">Belongs to the helicase family. RecQ subfamily.</text>
</comment>
<dbReference type="GO" id="GO:0009378">
    <property type="term" value="F:four-way junction helicase activity"/>
    <property type="evidence" value="ECO:0007669"/>
    <property type="project" value="TreeGrafter"/>
</dbReference>
<evidence type="ECO:0000256" key="7">
    <source>
        <dbReference type="ARBA" id="ARBA00034808"/>
    </source>
</evidence>
<evidence type="ECO:0000256" key="5">
    <source>
        <dbReference type="ARBA" id="ARBA00023235"/>
    </source>
</evidence>
<proteinExistence type="inferred from homology"/>
<dbReference type="SMART" id="SM00490">
    <property type="entry name" value="HELICc"/>
    <property type="match status" value="1"/>
</dbReference>
<feature type="compositionally biased region" description="Low complexity" evidence="8">
    <location>
        <begin position="844"/>
        <end position="862"/>
    </location>
</feature>
<dbReference type="GO" id="GO:0005694">
    <property type="term" value="C:chromosome"/>
    <property type="evidence" value="ECO:0007669"/>
    <property type="project" value="TreeGrafter"/>
</dbReference>
<dbReference type="GO" id="GO:0000724">
    <property type="term" value="P:double-strand break repair via homologous recombination"/>
    <property type="evidence" value="ECO:0007669"/>
    <property type="project" value="TreeGrafter"/>
</dbReference>
<evidence type="ECO:0000259" key="9">
    <source>
        <dbReference type="PROSITE" id="PS51192"/>
    </source>
</evidence>
<feature type="region of interest" description="Disordered" evidence="8">
    <location>
        <begin position="373"/>
        <end position="423"/>
    </location>
</feature>
<feature type="region of interest" description="Disordered" evidence="8">
    <location>
        <begin position="735"/>
        <end position="785"/>
    </location>
</feature>
<feature type="compositionally biased region" description="Polar residues" evidence="8">
    <location>
        <begin position="753"/>
        <end position="769"/>
    </location>
</feature>
<feature type="region of interest" description="Disordered" evidence="8">
    <location>
        <begin position="438"/>
        <end position="511"/>
    </location>
</feature>
<dbReference type="PANTHER" id="PTHR13710:SF105">
    <property type="entry name" value="ATP-DEPENDENT DNA HELICASE Q1"/>
    <property type="match status" value="1"/>
</dbReference>
<protein>
    <recommendedName>
        <fullName evidence="7">DNA 3'-5' helicase</fullName>
        <ecNumber evidence="7">5.6.2.4</ecNumber>
    </recommendedName>
</protein>
<dbReference type="SMART" id="SM00487">
    <property type="entry name" value="DEXDc"/>
    <property type="match status" value="1"/>
</dbReference>
<dbReference type="Pfam" id="PF00270">
    <property type="entry name" value="DEAD"/>
    <property type="match status" value="1"/>
</dbReference>
<name>A0AAD7M9L1_9AGAR</name>
<keyword evidence="4" id="KW-0238">DNA-binding</keyword>